<evidence type="ECO:0000313" key="1">
    <source>
        <dbReference type="EMBL" id="EXC18784.1"/>
    </source>
</evidence>
<dbReference type="Proteomes" id="UP000030645">
    <property type="component" value="Unassembled WGS sequence"/>
</dbReference>
<evidence type="ECO:0000313" key="2">
    <source>
        <dbReference type="Proteomes" id="UP000030645"/>
    </source>
</evidence>
<accession>W9RZD7</accession>
<gene>
    <name evidence="1" type="ORF">L484_007157</name>
</gene>
<sequence>MAEEFVVGSTNSVPMDATAAAKAPNSISAIIPGWFSEISPMWPEAQDISFLGLYDWFVYNIHVWSSFICRGGTLLEGGEDLTIFHFF</sequence>
<protein>
    <submittedName>
        <fullName evidence="1">Uncharacterized protein</fullName>
    </submittedName>
</protein>
<reference evidence="2" key="1">
    <citation type="submission" date="2013-01" db="EMBL/GenBank/DDBJ databases">
        <title>Draft Genome Sequence of a Mulberry Tree, Morus notabilis C.K. Schneid.</title>
        <authorList>
            <person name="He N."/>
            <person name="Zhao S."/>
        </authorList>
    </citation>
    <scope>NUCLEOTIDE SEQUENCE</scope>
</reference>
<name>W9RZD7_9ROSA</name>
<organism evidence="1 2">
    <name type="scientific">Morus notabilis</name>
    <dbReference type="NCBI Taxonomy" id="981085"/>
    <lineage>
        <taxon>Eukaryota</taxon>
        <taxon>Viridiplantae</taxon>
        <taxon>Streptophyta</taxon>
        <taxon>Embryophyta</taxon>
        <taxon>Tracheophyta</taxon>
        <taxon>Spermatophyta</taxon>
        <taxon>Magnoliopsida</taxon>
        <taxon>eudicotyledons</taxon>
        <taxon>Gunneridae</taxon>
        <taxon>Pentapetalae</taxon>
        <taxon>rosids</taxon>
        <taxon>fabids</taxon>
        <taxon>Rosales</taxon>
        <taxon>Moraceae</taxon>
        <taxon>Moreae</taxon>
        <taxon>Morus</taxon>
    </lineage>
</organism>
<keyword evidence="2" id="KW-1185">Reference proteome</keyword>
<dbReference type="EMBL" id="KE345839">
    <property type="protein sequence ID" value="EXC18784.1"/>
    <property type="molecule type" value="Genomic_DNA"/>
</dbReference>
<proteinExistence type="predicted"/>
<dbReference type="AlphaFoldDB" id="W9RZD7"/>